<dbReference type="RefSeq" id="WP_106093553.1">
    <property type="nucleotide sequence ID" value="NZ_PVNL01000130.1"/>
</dbReference>
<accession>A0A2S9XWX9</accession>
<gene>
    <name evidence="1" type="ORF">ENSA7_67370</name>
</gene>
<evidence type="ECO:0000313" key="1">
    <source>
        <dbReference type="EMBL" id="PRP97387.1"/>
    </source>
</evidence>
<comment type="caution">
    <text evidence="1">The sequence shown here is derived from an EMBL/GenBank/DDBJ whole genome shotgun (WGS) entry which is preliminary data.</text>
</comment>
<sequence>MNAATTVAASTYELPLFAAAPPSYGPTPRGSFVSGLVDNLAWTFNLDTREQALAEQLMFGRPLGALTRHFDVDAPTAARMCRELFVMTGADGREKLFELALRLSAIRAV</sequence>
<name>A0A2S9XWX9_9BACT</name>
<proteinExistence type="predicted"/>
<dbReference type="Proteomes" id="UP000238823">
    <property type="component" value="Unassembled WGS sequence"/>
</dbReference>
<protein>
    <submittedName>
        <fullName evidence="1">Uncharacterized protein</fullName>
    </submittedName>
</protein>
<organism evidence="1 2">
    <name type="scientific">Enhygromyxa salina</name>
    <dbReference type="NCBI Taxonomy" id="215803"/>
    <lineage>
        <taxon>Bacteria</taxon>
        <taxon>Pseudomonadati</taxon>
        <taxon>Myxococcota</taxon>
        <taxon>Polyangia</taxon>
        <taxon>Nannocystales</taxon>
        <taxon>Nannocystaceae</taxon>
        <taxon>Enhygromyxa</taxon>
    </lineage>
</organism>
<evidence type="ECO:0000313" key="2">
    <source>
        <dbReference type="Proteomes" id="UP000238823"/>
    </source>
</evidence>
<dbReference type="AlphaFoldDB" id="A0A2S9XWX9"/>
<dbReference type="OrthoDB" id="7125481at2"/>
<reference evidence="1 2" key="1">
    <citation type="submission" date="2018-03" db="EMBL/GenBank/DDBJ databases">
        <title>Draft Genome Sequences of the Obligatory Marine Myxobacteria Enhygromyxa salina SWB007.</title>
        <authorList>
            <person name="Poehlein A."/>
            <person name="Moghaddam J.A."/>
            <person name="Harms H."/>
            <person name="Alanjari M."/>
            <person name="Koenig G.M."/>
            <person name="Daniel R."/>
            <person name="Schaeberle T.F."/>
        </authorList>
    </citation>
    <scope>NUCLEOTIDE SEQUENCE [LARGE SCALE GENOMIC DNA]</scope>
    <source>
        <strain evidence="1 2">SWB007</strain>
    </source>
</reference>
<dbReference type="EMBL" id="PVNL01000130">
    <property type="protein sequence ID" value="PRP97387.1"/>
    <property type="molecule type" value="Genomic_DNA"/>
</dbReference>